<sequence>MRRGGVLFGAVLLGAALAGCGDSSSDEPTPDAGERARERVQAYLDAMKAKDVAAGRAQLCAAMQATFDRIATGPNGDFAAHFTVPDATIDSVRAEGAHQLVDATVTVAVAGEPGPVGLVFTVTLVDGHWCISDEVPTPAPKPDDEAPTPASTPSPSRAGPAGPAPST</sequence>
<evidence type="ECO:0000313" key="4">
    <source>
        <dbReference type="Proteomes" id="UP000680866"/>
    </source>
</evidence>
<feature type="signal peptide" evidence="2">
    <location>
        <begin position="1"/>
        <end position="18"/>
    </location>
</feature>
<feature type="region of interest" description="Disordered" evidence="1">
    <location>
        <begin position="133"/>
        <end position="167"/>
    </location>
</feature>
<protein>
    <recommendedName>
        <fullName evidence="5">Lipoprotein</fullName>
    </recommendedName>
</protein>
<reference evidence="3" key="1">
    <citation type="submission" date="2020-08" db="EMBL/GenBank/DDBJ databases">
        <title>Whole genome shotgun sequence of Polymorphospora rubra NBRC 101157.</title>
        <authorList>
            <person name="Komaki H."/>
            <person name="Tamura T."/>
        </authorList>
    </citation>
    <scope>NUCLEOTIDE SEQUENCE</scope>
    <source>
        <strain evidence="3">NBRC 101157</strain>
    </source>
</reference>
<dbReference type="RefSeq" id="WP_425517977.1">
    <property type="nucleotide sequence ID" value="NZ_AP023359.1"/>
</dbReference>
<evidence type="ECO:0000313" key="3">
    <source>
        <dbReference type="EMBL" id="BCJ63415.1"/>
    </source>
</evidence>
<organism evidence="3 4">
    <name type="scientific">Polymorphospora rubra</name>
    <dbReference type="NCBI Taxonomy" id="338584"/>
    <lineage>
        <taxon>Bacteria</taxon>
        <taxon>Bacillati</taxon>
        <taxon>Actinomycetota</taxon>
        <taxon>Actinomycetes</taxon>
        <taxon>Micromonosporales</taxon>
        <taxon>Micromonosporaceae</taxon>
        <taxon>Polymorphospora</taxon>
    </lineage>
</organism>
<dbReference type="EMBL" id="AP023359">
    <property type="protein sequence ID" value="BCJ63415.1"/>
    <property type="molecule type" value="Genomic_DNA"/>
</dbReference>
<proteinExistence type="predicted"/>
<dbReference type="KEGG" id="pry:Prubr_04360"/>
<dbReference type="Proteomes" id="UP000680866">
    <property type="component" value="Chromosome"/>
</dbReference>
<name>A0A810MVG0_9ACTN</name>
<dbReference type="AlphaFoldDB" id="A0A810MVG0"/>
<evidence type="ECO:0000256" key="2">
    <source>
        <dbReference type="SAM" id="SignalP"/>
    </source>
</evidence>
<dbReference type="PROSITE" id="PS51257">
    <property type="entry name" value="PROKAR_LIPOPROTEIN"/>
    <property type="match status" value="1"/>
</dbReference>
<dbReference type="SUPFAM" id="SSF54427">
    <property type="entry name" value="NTF2-like"/>
    <property type="match status" value="1"/>
</dbReference>
<evidence type="ECO:0008006" key="5">
    <source>
        <dbReference type="Google" id="ProtNLM"/>
    </source>
</evidence>
<accession>A0A810MVG0</accession>
<keyword evidence="4" id="KW-1185">Reference proteome</keyword>
<keyword evidence="2" id="KW-0732">Signal</keyword>
<evidence type="ECO:0000256" key="1">
    <source>
        <dbReference type="SAM" id="MobiDB-lite"/>
    </source>
</evidence>
<feature type="chain" id="PRO_5039158219" description="Lipoprotein" evidence="2">
    <location>
        <begin position="19"/>
        <end position="167"/>
    </location>
</feature>
<gene>
    <name evidence="3" type="ORF">Prubr_04360</name>
</gene>
<dbReference type="InterPro" id="IPR032710">
    <property type="entry name" value="NTF2-like_dom_sf"/>
</dbReference>
<feature type="compositionally biased region" description="Low complexity" evidence="1">
    <location>
        <begin position="147"/>
        <end position="161"/>
    </location>
</feature>